<evidence type="ECO:0000313" key="6">
    <source>
        <dbReference type="EMBL" id="CAJ0800028.1"/>
    </source>
</evidence>
<evidence type="ECO:0000259" key="5">
    <source>
        <dbReference type="PROSITE" id="PS01124"/>
    </source>
</evidence>
<sequence length="268" mass="29546">MPQRILPTDIEGRIPPSPAHPVRLYTRHMDANTRFPRHTHPWAQVAYSHNSVLRVQAGDTAWVVPPSRAIWIPPRVEHEVWVVEAAFLRTLYADPSVVTGALAQCRVMEVSPLLRELIAAMDVRQPLPPAREQALAALILDELRRSAPLPLDLPMPADKRLRALCERVMADPGTPLTFDALAQGVGASTRTLARRFKEELGVSFSQWRQQAVLASAIPLMSRGMPLAQVAQTLGYSSQSAFSAMFRRAFGQSPSAFLHRPGSDAEAAS</sequence>
<keyword evidence="7" id="KW-1185">Reference proteome</keyword>
<organism evidence="6 7">
    <name type="scientific">Ralstonia condita</name>
    <dbReference type="NCBI Taxonomy" id="3058600"/>
    <lineage>
        <taxon>Bacteria</taxon>
        <taxon>Pseudomonadati</taxon>
        <taxon>Pseudomonadota</taxon>
        <taxon>Betaproteobacteria</taxon>
        <taxon>Burkholderiales</taxon>
        <taxon>Burkholderiaceae</taxon>
        <taxon>Ralstonia</taxon>
    </lineage>
</organism>
<dbReference type="InterPro" id="IPR003313">
    <property type="entry name" value="AraC-bd"/>
</dbReference>
<dbReference type="PANTHER" id="PTHR11019">
    <property type="entry name" value="HTH-TYPE TRANSCRIPTIONAL REGULATOR NIMR"/>
    <property type="match status" value="1"/>
</dbReference>
<comment type="caution">
    <text evidence="6">The sequence shown here is derived from an EMBL/GenBank/DDBJ whole genome shotgun (WGS) entry which is preliminary data.</text>
</comment>
<evidence type="ECO:0000256" key="4">
    <source>
        <dbReference type="ARBA" id="ARBA00023163"/>
    </source>
</evidence>
<dbReference type="InterPro" id="IPR018060">
    <property type="entry name" value="HTH_AraC"/>
</dbReference>
<gene>
    <name evidence="6" type="primary">nimR_2</name>
    <name evidence="6" type="ORF">LMG7141_03763</name>
</gene>
<dbReference type="InterPro" id="IPR009057">
    <property type="entry name" value="Homeodomain-like_sf"/>
</dbReference>
<evidence type="ECO:0000256" key="2">
    <source>
        <dbReference type="ARBA" id="ARBA00023125"/>
    </source>
</evidence>
<accession>A0ABM9JQ27</accession>
<dbReference type="PROSITE" id="PS01124">
    <property type="entry name" value="HTH_ARAC_FAMILY_2"/>
    <property type="match status" value="1"/>
</dbReference>
<evidence type="ECO:0000256" key="1">
    <source>
        <dbReference type="ARBA" id="ARBA00023015"/>
    </source>
</evidence>
<protein>
    <submittedName>
        <fullName evidence="6">HTH-type transcriptional regulator NimR</fullName>
    </submittedName>
</protein>
<proteinExistence type="predicted"/>
<dbReference type="InterPro" id="IPR011051">
    <property type="entry name" value="RmlC_Cupin_sf"/>
</dbReference>
<dbReference type="InterPro" id="IPR020449">
    <property type="entry name" value="Tscrpt_reg_AraC-type_HTH"/>
</dbReference>
<dbReference type="Pfam" id="PF12833">
    <property type="entry name" value="HTH_18"/>
    <property type="match status" value="1"/>
</dbReference>
<dbReference type="Gene3D" id="2.60.120.10">
    <property type="entry name" value="Jelly Rolls"/>
    <property type="match status" value="1"/>
</dbReference>
<dbReference type="SUPFAM" id="SSF51182">
    <property type="entry name" value="RmlC-like cupins"/>
    <property type="match status" value="1"/>
</dbReference>
<dbReference type="PRINTS" id="PR00032">
    <property type="entry name" value="HTHARAC"/>
</dbReference>
<keyword evidence="3" id="KW-0010">Activator</keyword>
<dbReference type="RefSeq" id="WP_316659384.1">
    <property type="nucleotide sequence ID" value="NZ_CATYWO010000008.1"/>
</dbReference>
<dbReference type="SMART" id="SM00342">
    <property type="entry name" value="HTH_ARAC"/>
    <property type="match status" value="1"/>
</dbReference>
<name>A0ABM9JQ27_9RALS</name>
<dbReference type="Gene3D" id="1.10.10.60">
    <property type="entry name" value="Homeodomain-like"/>
    <property type="match status" value="1"/>
</dbReference>
<dbReference type="EMBL" id="CATYWO010000008">
    <property type="protein sequence ID" value="CAJ0800028.1"/>
    <property type="molecule type" value="Genomic_DNA"/>
</dbReference>
<evidence type="ECO:0000313" key="7">
    <source>
        <dbReference type="Proteomes" id="UP001189616"/>
    </source>
</evidence>
<dbReference type="Pfam" id="PF02311">
    <property type="entry name" value="AraC_binding"/>
    <property type="match status" value="1"/>
</dbReference>
<evidence type="ECO:0000256" key="3">
    <source>
        <dbReference type="ARBA" id="ARBA00023159"/>
    </source>
</evidence>
<dbReference type="SUPFAM" id="SSF46689">
    <property type="entry name" value="Homeodomain-like"/>
    <property type="match status" value="1"/>
</dbReference>
<keyword evidence="1" id="KW-0805">Transcription regulation</keyword>
<dbReference type="InterPro" id="IPR014710">
    <property type="entry name" value="RmlC-like_jellyroll"/>
</dbReference>
<reference evidence="6 7" key="1">
    <citation type="submission" date="2023-07" db="EMBL/GenBank/DDBJ databases">
        <authorList>
            <person name="Peeters C."/>
        </authorList>
    </citation>
    <scope>NUCLEOTIDE SEQUENCE [LARGE SCALE GENOMIC DNA]</scope>
    <source>
        <strain evidence="6 7">LMG 7141</strain>
    </source>
</reference>
<dbReference type="CDD" id="cd06124">
    <property type="entry name" value="cupin_NimR-like_N"/>
    <property type="match status" value="1"/>
</dbReference>
<dbReference type="Proteomes" id="UP001189616">
    <property type="component" value="Unassembled WGS sequence"/>
</dbReference>
<keyword evidence="4" id="KW-0804">Transcription</keyword>
<dbReference type="PANTHER" id="PTHR11019:SF159">
    <property type="entry name" value="TRANSCRIPTIONAL REGULATOR-RELATED"/>
    <property type="match status" value="1"/>
</dbReference>
<keyword evidence="2" id="KW-0238">DNA-binding</keyword>
<feature type="domain" description="HTH araC/xylS-type" evidence="5">
    <location>
        <begin position="159"/>
        <end position="259"/>
    </location>
</feature>